<accession>A0A9E5JSX1</accession>
<reference evidence="3" key="1">
    <citation type="submission" date="2020-03" db="EMBL/GenBank/DDBJ databases">
        <authorList>
            <person name="Guo F."/>
        </authorList>
    </citation>
    <scope>NUCLEOTIDE SEQUENCE</scope>
    <source>
        <strain evidence="3">JCM 30134</strain>
    </source>
</reference>
<name>A0A9E5JSX1_9GAMM</name>
<dbReference type="EMBL" id="JAAONZ010000001">
    <property type="protein sequence ID" value="NHO64035.1"/>
    <property type="molecule type" value="Genomic_DNA"/>
</dbReference>
<dbReference type="Gene3D" id="1.25.40.10">
    <property type="entry name" value="Tetratricopeptide repeat domain"/>
    <property type="match status" value="2"/>
</dbReference>
<dbReference type="AlphaFoldDB" id="A0A9E5JSX1"/>
<comment type="caution">
    <text evidence="3">The sequence shown here is derived from an EMBL/GenBank/DDBJ whole genome shotgun (WGS) entry which is preliminary data.</text>
</comment>
<feature type="repeat" description="TPR" evidence="1">
    <location>
        <begin position="55"/>
        <end position="88"/>
    </location>
</feature>
<evidence type="ECO:0000313" key="3">
    <source>
        <dbReference type="EMBL" id="NHO64035.1"/>
    </source>
</evidence>
<evidence type="ECO:0000313" key="4">
    <source>
        <dbReference type="Proteomes" id="UP000787472"/>
    </source>
</evidence>
<gene>
    <name evidence="3" type="ORF">G8770_00555</name>
</gene>
<dbReference type="InterPro" id="IPR019734">
    <property type="entry name" value="TPR_rpt"/>
</dbReference>
<dbReference type="SUPFAM" id="SSF48452">
    <property type="entry name" value="TPR-like"/>
    <property type="match status" value="1"/>
</dbReference>
<feature type="region of interest" description="Disordered" evidence="2">
    <location>
        <begin position="1"/>
        <end position="21"/>
    </location>
</feature>
<dbReference type="Proteomes" id="UP000787472">
    <property type="component" value="Unassembled WGS sequence"/>
</dbReference>
<keyword evidence="4" id="KW-1185">Reference proteome</keyword>
<evidence type="ECO:0000256" key="2">
    <source>
        <dbReference type="SAM" id="MobiDB-lite"/>
    </source>
</evidence>
<proteinExistence type="predicted"/>
<evidence type="ECO:0000256" key="1">
    <source>
        <dbReference type="PROSITE-ProRule" id="PRU00339"/>
    </source>
</evidence>
<dbReference type="PROSITE" id="PS50005">
    <property type="entry name" value="TPR"/>
    <property type="match status" value="1"/>
</dbReference>
<feature type="compositionally biased region" description="Polar residues" evidence="2">
    <location>
        <begin position="1"/>
        <end position="17"/>
    </location>
</feature>
<dbReference type="RefSeq" id="WP_167180669.1">
    <property type="nucleotide sequence ID" value="NZ_JAAONZ010000001.1"/>
</dbReference>
<sequence>MSQSPTHLAQNDLSPRSLTRAAPTETFEGGFEERSYLDAIAELEQHYGPYHSDLSQYLMGLGISYKNQGKHEEATEIFKRAMHVSRISEGLYSLGQVPILEHLIESNVSSGDWEGASESHQYLYWLYRRNYGEEDPRMLPAITKLSNWHLNAYALDVGSGLFQHLISAHNLYTMAVNIIDRTYGHNDMRLVGALKGLTVSNYYLATYQANAAKQAEFESSFSSQRASIDEKARLDQYILNSYSSGKRAISRIRNVYAANPEAPDEAEIIAEIQLADWNLLFNRWHTAIDMYQEAYNALSQHPNAKDKIDQYFGHPVALPDLPLLKGNTDTANDADEYVLARFNVSKHGQARNIEILDAFPENNVKNRSQVRKTLKTTKFRPRFENGEPAATENITHRYVFAN</sequence>
<keyword evidence="1" id="KW-0802">TPR repeat</keyword>
<organism evidence="3 4">
    <name type="scientific">Pseudomaricurvus hydrocarbonicus</name>
    <dbReference type="NCBI Taxonomy" id="1470433"/>
    <lineage>
        <taxon>Bacteria</taxon>
        <taxon>Pseudomonadati</taxon>
        <taxon>Pseudomonadota</taxon>
        <taxon>Gammaproteobacteria</taxon>
        <taxon>Cellvibrionales</taxon>
        <taxon>Cellvibrionaceae</taxon>
        <taxon>Pseudomaricurvus</taxon>
    </lineage>
</organism>
<protein>
    <submittedName>
        <fullName evidence="3">Tetratricopeptide repeat protein</fullName>
    </submittedName>
</protein>
<dbReference type="InterPro" id="IPR011990">
    <property type="entry name" value="TPR-like_helical_dom_sf"/>
</dbReference>